<evidence type="ECO:0000256" key="6">
    <source>
        <dbReference type="ARBA" id="ARBA00023136"/>
    </source>
</evidence>
<feature type="transmembrane region" description="Helical" evidence="7">
    <location>
        <begin position="190"/>
        <end position="213"/>
    </location>
</feature>
<reference evidence="11" key="1">
    <citation type="journal article" date="2015" name="PLoS Genet.">
        <title>The dynamic genome and transcriptome of the human fungal pathogen Blastomyces and close relative Emmonsia.</title>
        <authorList>
            <person name="Munoz J.F."/>
            <person name="Gauthier G.M."/>
            <person name="Desjardins C.A."/>
            <person name="Gallo J.E."/>
            <person name="Holder J."/>
            <person name="Sullivan T.D."/>
            <person name="Marty A.J."/>
            <person name="Carmen J.C."/>
            <person name="Chen Z."/>
            <person name="Ding L."/>
            <person name="Gujja S."/>
            <person name="Magrini V."/>
            <person name="Misas E."/>
            <person name="Mitreva M."/>
            <person name="Priest M."/>
            <person name="Saif S."/>
            <person name="Whiston E.A."/>
            <person name="Young S."/>
            <person name="Zeng Q."/>
            <person name="Goldman W.E."/>
            <person name="Mardis E.R."/>
            <person name="Taylor J.W."/>
            <person name="McEwen J.G."/>
            <person name="Clay O.K."/>
            <person name="Klein B.S."/>
            <person name="Cuomo C.A."/>
        </authorList>
    </citation>
    <scope>NUCLEOTIDE SEQUENCE [LARGE SCALE GENOMIC DNA]</scope>
    <source>
        <strain evidence="11">UAMH 139</strain>
    </source>
</reference>
<keyword evidence="2 7" id="KW-0812">Transmembrane</keyword>
<keyword evidence="6 7" id="KW-0472">Membrane</keyword>
<evidence type="ECO:0000256" key="5">
    <source>
        <dbReference type="ARBA" id="ARBA00022989"/>
    </source>
</evidence>
<dbReference type="PANTHER" id="PTHR12640">
    <property type="entry name" value="RIBOPHORIN II"/>
    <property type="match status" value="1"/>
</dbReference>
<evidence type="ECO:0000313" key="11">
    <source>
        <dbReference type="Proteomes" id="UP000053573"/>
    </source>
</evidence>
<keyword evidence="3 8" id="KW-0732">Signal</keyword>
<organism evidence="10 11">
    <name type="scientific">Blastomyces silverae</name>
    <dbReference type="NCBI Taxonomy" id="2060906"/>
    <lineage>
        <taxon>Eukaryota</taxon>
        <taxon>Fungi</taxon>
        <taxon>Dikarya</taxon>
        <taxon>Ascomycota</taxon>
        <taxon>Pezizomycotina</taxon>
        <taxon>Eurotiomycetes</taxon>
        <taxon>Eurotiomycetidae</taxon>
        <taxon>Onygenales</taxon>
        <taxon>Ajellomycetaceae</taxon>
        <taxon>Blastomyces</taxon>
    </lineage>
</organism>
<keyword evidence="4" id="KW-0256">Endoplasmic reticulum</keyword>
<dbReference type="GO" id="GO:0006487">
    <property type="term" value="P:protein N-linked glycosylation"/>
    <property type="evidence" value="ECO:0007669"/>
    <property type="project" value="TreeGrafter"/>
</dbReference>
<dbReference type="GO" id="GO:0008250">
    <property type="term" value="C:oligosaccharyltransferase complex"/>
    <property type="evidence" value="ECO:0007669"/>
    <property type="project" value="InterPro"/>
</dbReference>
<evidence type="ECO:0000256" key="4">
    <source>
        <dbReference type="ARBA" id="ARBA00022824"/>
    </source>
</evidence>
<feature type="transmembrane region" description="Helical" evidence="7">
    <location>
        <begin position="258"/>
        <end position="277"/>
    </location>
</feature>
<dbReference type="InterPro" id="IPR056790">
    <property type="entry name" value="Ribophorin_II_C"/>
</dbReference>
<keyword evidence="11" id="KW-1185">Reference proteome</keyword>
<feature type="transmembrane region" description="Helical" evidence="7">
    <location>
        <begin position="233"/>
        <end position="252"/>
    </location>
</feature>
<evidence type="ECO:0000259" key="9">
    <source>
        <dbReference type="Pfam" id="PF25147"/>
    </source>
</evidence>
<evidence type="ECO:0000256" key="3">
    <source>
        <dbReference type="ARBA" id="ARBA00022729"/>
    </source>
</evidence>
<dbReference type="Proteomes" id="UP000053573">
    <property type="component" value="Unassembled WGS sequence"/>
</dbReference>
<feature type="chain" id="PRO_5044224063" description="Ribophorin II C-terminal domain-containing protein" evidence="8">
    <location>
        <begin position="22"/>
        <end position="289"/>
    </location>
</feature>
<comment type="subcellular location">
    <subcellularLocation>
        <location evidence="1">Endoplasmic reticulum membrane</location>
        <topology evidence="1">Multi-pass membrane protein</topology>
    </subcellularLocation>
</comment>
<evidence type="ECO:0000256" key="7">
    <source>
        <dbReference type="SAM" id="Phobius"/>
    </source>
</evidence>
<evidence type="ECO:0000256" key="1">
    <source>
        <dbReference type="ARBA" id="ARBA00004477"/>
    </source>
</evidence>
<dbReference type="OrthoDB" id="432292at2759"/>
<evidence type="ECO:0000256" key="8">
    <source>
        <dbReference type="SAM" id="SignalP"/>
    </source>
</evidence>
<gene>
    <name evidence="10" type="ORF">EMPG_15966</name>
</gene>
<dbReference type="UniPathway" id="UPA00378"/>
<dbReference type="STRING" id="2060906.A0A0H1BB43"/>
<dbReference type="PANTHER" id="PTHR12640:SF0">
    <property type="entry name" value="DOLICHYL-DIPHOSPHOOLIGOSACCHARIDE--PROTEIN GLYCOSYLTRANSFERASE SUBUNIT 2"/>
    <property type="match status" value="1"/>
</dbReference>
<sequence length="289" mass="30992">MQLRELLRAGLLLSALPSAWAASGWGFDDAAVSVVQKGAGVGSGLKEKLLESKPLSKPLSFGESDILKLSLTTREGSATKRPHQAFLLLKELDSGLDLSYPLAVKESGKAKIELAQKDLPAQFLRASKPIDASVVIASFGSTGGYDSRVFQLDVTRDNAASGPLPSEALRYGKREEIHHIFKADPKSPPVIITLVFVGAVLAALPILIGLWFYLGANLNHLPVALKSSPISHFLFLGSIVGLEGIFFLYYTTWNLFQTLPVALAVGAIAFVSGSRALSEVQQRRLGGLR</sequence>
<proteinExistence type="predicted"/>
<dbReference type="AlphaFoldDB" id="A0A0H1BB43"/>
<keyword evidence="5 7" id="KW-1133">Transmembrane helix</keyword>
<dbReference type="Pfam" id="PF25147">
    <property type="entry name" value="Ribophorin_II_C"/>
    <property type="match status" value="1"/>
</dbReference>
<feature type="domain" description="Ribophorin II C-terminal" evidence="9">
    <location>
        <begin position="181"/>
        <end position="284"/>
    </location>
</feature>
<protein>
    <recommendedName>
        <fullName evidence="9">Ribophorin II C-terminal domain-containing protein</fullName>
    </recommendedName>
</protein>
<comment type="caution">
    <text evidence="10">The sequence shown here is derived from an EMBL/GenBank/DDBJ whole genome shotgun (WGS) entry which is preliminary data.</text>
</comment>
<dbReference type="EMBL" id="LDEV01002566">
    <property type="protein sequence ID" value="KLJ08600.1"/>
    <property type="molecule type" value="Genomic_DNA"/>
</dbReference>
<accession>A0A0H1BB43</accession>
<dbReference type="InterPro" id="IPR008814">
    <property type="entry name" value="Swp1"/>
</dbReference>
<name>A0A0H1BB43_9EURO</name>
<feature type="signal peptide" evidence="8">
    <location>
        <begin position="1"/>
        <end position="21"/>
    </location>
</feature>
<evidence type="ECO:0000313" key="10">
    <source>
        <dbReference type="EMBL" id="KLJ08600.1"/>
    </source>
</evidence>
<evidence type="ECO:0000256" key="2">
    <source>
        <dbReference type="ARBA" id="ARBA00022692"/>
    </source>
</evidence>